<evidence type="ECO:0000256" key="4">
    <source>
        <dbReference type="ARBA" id="ARBA00023088"/>
    </source>
</evidence>
<evidence type="ECO:0000256" key="5">
    <source>
        <dbReference type="SAM" id="MobiDB-lite"/>
    </source>
</evidence>
<evidence type="ECO:0000259" key="7">
    <source>
        <dbReference type="PROSITE" id="PS50847"/>
    </source>
</evidence>
<sequence>PVTPAQPEKPATPVAPAKEEPVKTLPNTGTEASVLGLLGTLMAGLTSAGAVLTKRKGK</sequence>
<keyword evidence="6" id="KW-0812">Transmembrane</keyword>
<dbReference type="Pfam" id="PF00746">
    <property type="entry name" value="Gram_pos_anchor"/>
    <property type="match status" value="1"/>
</dbReference>
<accession>A0A7X3G8H1</accession>
<dbReference type="AlphaFoldDB" id="A0A7X3G8H1"/>
<dbReference type="NCBIfam" id="TIGR01167">
    <property type="entry name" value="LPXTG_anchor"/>
    <property type="match status" value="1"/>
</dbReference>
<keyword evidence="2" id="KW-0964">Secreted</keyword>
<name>A0A7X3G8H1_9STRE</name>
<evidence type="ECO:0000256" key="3">
    <source>
        <dbReference type="ARBA" id="ARBA00022729"/>
    </source>
</evidence>
<evidence type="ECO:0000256" key="1">
    <source>
        <dbReference type="ARBA" id="ARBA00022512"/>
    </source>
</evidence>
<feature type="non-terminal residue" evidence="8">
    <location>
        <position position="1"/>
    </location>
</feature>
<gene>
    <name evidence="8" type="ORF">E5983_04750</name>
</gene>
<proteinExistence type="predicted"/>
<feature type="region of interest" description="Disordered" evidence="5">
    <location>
        <begin position="1"/>
        <end position="28"/>
    </location>
</feature>
<comment type="caution">
    <text evidence="8">The sequence shown here is derived from an EMBL/GenBank/DDBJ whole genome shotgun (WGS) entry which is preliminary data.</text>
</comment>
<evidence type="ECO:0000313" key="8">
    <source>
        <dbReference type="EMBL" id="MVX58955.1"/>
    </source>
</evidence>
<organism evidence="8 9">
    <name type="scientific">Streptococcus danieliae</name>
    <dbReference type="NCBI Taxonomy" id="747656"/>
    <lineage>
        <taxon>Bacteria</taxon>
        <taxon>Bacillati</taxon>
        <taxon>Bacillota</taxon>
        <taxon>Bacilli</taxon>
        <taxon>Lactobacillales</taxon>
        <taxon>Streptococcaceae</taxon>
        <taxon>Streptococcus</taxon>
    </lineage>
</organism>
<feature type="domain" description="Gram-positive cocci surface proteins LPxTG" evidence="7">
    <location>
        <begin position="25"/>
        <end position="58"/>
    </location>
</feature>
<feature type="transmembrane region" description="Helical" evidence="6">
    <location>
        <begin position="32"/>
        <end position="52"/>
    </location>
</feature>
<dbReference type="EMBL" id="WSRS01000034">
    <property type="protein sequence ID" value="MVX58955.1"/>
    <property type="molecule type" value="Genomic_DNA"/>
</dbReference>
<dbReference type="InterPro" id="IPR019931">
    <property type="entry name" value="LPXTG_anchor"/>
</dbReference>
<reference evidence="8 9" key="1">
    <citation type="submission" date="2019-12" db="EMBL/GenBank/DDBJ databases">
        <title>Microbes associate with the intestines of laboratory mice.</title>
        <authorList>
            <person name="Navarre W."/>
            <person name="Wong E."/>
        </authorList>
    </citation>
    <scope>NUCLEOTIDE SEQUENCE [LARGE SCALE GENOMIC DNA]</scope>
    <source>
        <strain evidence="8 9">NM51_B2-22</strain>
    </source>
</reference>
<evidence type="ECO:0000256" key="6">
    <source>
        <dbReference type="SAM" id="Phobius"/>
    </source>
</evidence>
<evidence type="ECO:0000256" key="2">
    <source>
        <dbReference type="ARBA" id="ARBA00022525"/>
    </source>
</evidence>
<keyword evidence="1" id="KW-0134">Cell wall</keyword>
<keyword evidence="6" id="KW-1133">Transmembrane helix</keyword>
<evidence type="ECO:0000313" key="9">
    <source>
        <dbReference type="Proteomes" id="UP000461595"/>
    </source>
</evidence>
<dbReference type="Proteomes" id="UP000461595">
    <property type="component" value="Unassembled WGS sequence"/>
</dbReference>
<keyword evidence="3" id="KW-0732">Signal</keyword>
<protein>
    <submittedName>
        <fullName evidence="8">LPXTG cell wall anchor domain-containing protein</fullName>
    </submittedName>
</protein>
<dbReference type="PROSITE" id="PS50847">
    <property type="entry name" value="GRAM_POS_ANCHORING"/>
    <property type="match status" value="1"/>
</dbReference>
<keyword evidence="6" id="KW-0472">Membrane</keyword>
<keyword evidence="4" id="KW-0572">Peptidoglycan-anchor</keyword>